<evidence type="ECO:0000313" key="4">
    <source>
        <dbReference type="Proteomes" id="UP000887222"/>
    </source>
</evidence>
<sequence>MRLKRLFDVVAASLALLMLAPLLALLALLVRLDLGAPVLFRQQRPGRDGKPFTMVKFRSMTDARDERGRLLPDGERLTRFGVFLRRSSLDELPELFNVVRGEMSLVGPRPLLMRYTRYFTERERLRLAVRPGITGWAQINGRNETAWDVRLALDVWYVEHRSMRLDLAILLRTLALVLRRQGVVADAGSVMRNLDDERRGAETRP</sequence>
<name>A0ABQ4Q3L1_9BURK</name>
<dbReference type="Pfam" id="PF02397">
    <property type="entry name" value="Bac_transf"/>
    <property type="match status" value="1"/>
</dbReference>
<dbReference type="InterPro" id="IPR003362">
    <property type="entry name" value="Bact_transf"/>
</dbReference>
<comment type="caution">
    <text evidence="3">The sequence shown here is derived from an EMBL/GenBank/DDBJ whole genome shotgun (WGS) entry which is preliminary data.</text>
</comment>
<dbReference type="RefSeq" id="WP_220807775.1">
    <property type="nucleotide sequence ID" value="NZ_BPMK01000006.1"/>
</dbReference>
<proteinExistence type="inferred from homology"/>
<dbReference type="PANTHER" id="PTHR30576:SF8">
    <property type="entry name" value="UNDECAPRENYL-PHOSPHATE GALACTOSE PHOSPHOTRANSFERASE"/>
    <property type="match status" value="1"/>
</dbReference>
<gene>
    <name evidence="3" type="ORF">NCCP691_16250</name>
</gene>
<protein>
    <recommendedName>
        <fullName evidence="2">Bacterial sugar transferase domain-containing protein</fullName>
    </recommendedName>
</protein>
<evidence type="ECO:0000259" key="2">
    <source>
        <dbReference type="Pfam" id="PF02397"/>
    </source>
</evidence>
<keyword evidence="4" id="KW-1185">Reference proteome</keyword>
<dbReference type="Proteomes" id="UP000887222">
    <property type="component" value="Unassembled WGS sequence"/>
</dbReference>
<organism evidence="3 4">
    <name type="scientific">Noviherbaspirillum aridicola</name>
    <dbReference type="NCBI Taxonomy" id="2849687"/>
    <lineage>
        <taxon>Bacteria</taxon>
        <taxon>Pseudomonadati</taxon>
        <taxon>Pseudomonadota</taxon>
        <taxon>Betaproteobacteria</taxon>
        <taxon>Burkholderiales</taxon>
        <taxon>Oxalobacteraceae</taxon>
        <taxon>Noviherbaspirillum</taxon>
    </lineage>
</organism>
<accession>A0ABQ4Q3L1</accession>
<evidence type="ECO:0000313" key="3">
    <source>
        <dbReference type="EMBL" id="GIZ51611.1"/>
    </source>
</evidence>
<dbReference type="EMBL" id="BPMK01000006">
    <property type="protein sequence ID" value="GIZ51611.1"/>
    <property type="molecule type" value="Genomic_DNA"/>
</dbReference>
<dbReference type="PANTHER" id="PTHR30576">
    <property type="entry name" value="COLANIC BIOSYNTHESIS UDP-GLUCOSE LIPID CARRIER TRANSFERASE"/>
    <property type="match status" value="1"/>
</dbReference>
<reference evidence="3 4" key="1">
    <citation type="journal article" date="2022" name="Int. J. Syst. Evol. Microbiol.">
        <title>Noviherbaspirillum aridicola sp. nov., isolated from an arid soil in Pakistan.</title>
        <authorList>
            <person name="Khan I.U."/>
            <person name="Saqib M."/>
            <person name="Amin A."/>
            <person name="Hussain F."/>
            <person name="Li L."/>
            <person name="Liu Y.H."/>
            <person name="Fang B.Z."/>
            <person name="Ahmed I."/>
            <person name="Li W.J."/>
        </authorList>
    </citation>
    <scope>NUCLEOTIDE SEQUENCE [LARGE SCALE GENOMIC DNA]</scope>
    <source>
        <strain evidence="3 4">NCCP-691</strain>
    </source>
</reference>
<feature type="domain" description="Bacterial sugar transferase" evidence="2">
    <location>
        <begin position="4"/>
        <end position="178"/>
    </location>
</feature>
<evidence type="ECO:0000256" key="1">
    <source>
        <dbReference type="ARBA" id="ARBA00006464"/>
    </source>
</evidence>
<comment type="similarity">
    <text evidence="1">Belongs to the bacterial sugar transferase family.</text>
</comment>